<sequence length="650" mass="72298">MGPISPAKGPAPITLPMLQNLMKRDPLGYTDEFRRRYRHFQSVLALHREQPSADSKDMVASVSFISHVSPCYPEVARELPAQLASLLEEQHDTLDSNLRAALFQALVLLRNRGMLKALDLLQLCFRLFRCRSKVLRAKVIAHVLADLKLVNLKHKDVTLNRALQNYVITMLTDVSSSAAKYSLNVMIQMYRRGIWRDAKTVNVVAGALFCPHPKLRVAAIHFLLGAHDLAAGAADSDDEEAEQNKKARVDDLRGSLGRNGALVKTAVKKRKRALKRATRSAKSLEKDKEGDSGGNGNFAAIHLLHDPHTLAERLLSDVRKSNERFEVTGILAACVQASHELVPPDMLEPVVKTLVNHFVSDKSRPEVITLGLNTVRELCVRVPLCMDAALLADLIEYRKEKDRGVVSAARGLLQHYRDVMPELLPKKLRGRGTDVTMRPAAFGALAVAEGVDGAELLAAREARLAAKGVDVDHEAEQEWQSLASSASARPDISRLLTPKDFDRIRRLKHRQKEIASLRGAKRKRAESEMLDSDEEEEAEARRRGGAGIEGEAVDEKDIIGYQAKRAATREEKIANTLAGREGRAQFGRRQKKKTGGKSNEEKKKSKPFMMARNASKLKGKAMNKEANRIKAARRAKKMFRGALRKGDNRR</sequence>
<dbReference type="InterPro" id="IPR007949">
    <property type="entry name" value="SDA1_MD"/>
</dbReference>
<gene>
    <name evidence="10" type="ORF">Ctob_014651</name>
</gene>
<accession>A0A0M0LQT7</accession>
<comment type="caution">
    <text evidence="10">The sequence shown here is derived from an EMBL/GenBank/DDBJ whole genome shotgun (WGS) entry which is preliminary data.</text>
</comment>
<organism evidence="10 11">
    <name type="scientific">Chrysochromulina tobinii</name>
    <dbReference type="NCBI Taxonomy" id="1460289"/>
    <lineage>
        <taxon>Eukaryota</taxon>
        <taxon>Haptista</taxon>
        <taxon>Haptophyta</taxon>
        <taxon>Prymnesiophyceae</taxon>
        <taxon>Prymnesiales</taxon>
        <taxon>Chrysochromulinaceae</taxon>
        <taxon>Chrysochromulina</taxon>
    </lineage>
</organism>
<dbReference type="PANTHER" id="PTHR12730">
    <property type="entry name" value="HSDA/SDA1-RELATED"/>
    <property type="match status" value="1"/>
</dbReference>
<evidence type="ECO:0000256" key="3">
    <source>
        <dbReference type="ARBA" id="ARBA00022517"/>
    </source>
</evidence>
<dbReference type="SUPFAM" id="SSF48371">
    <property type="entry name" value="ARM repeat"/>
    <property type="match status" value="1"/>
</dbReference>
<keyword evidence="11" id="KW-1185">Reference proteome</keyword>
<keyword evidence="2 6" id="KW-0813">Transport</keyword>
<evidence type="ECO:0000256" key="7">
    <source>
        <dbReference type="SAM" id="MobiDB-lite"/>
    </source>
</evidence>
<feature type="region of interest" description="Disordered" evidence="7">
    <location>
        <begin position="512"/>
        <end position="551"/>
    </location>
</feature>
<evidence type="ECO:0000256" key="2">
    <source>
        <dbReference type="ARBA" id="ARBA00022448"/>
    </source>
</evidence>
<dbReference type="InterPro" id="IPR016024">
    <property type="entry name" value="ARM-type_fold"/>
</dbReference>
<keyword evidence="4 6" id="KW-0653">Protein transport</keyword>
<dbReference type="EMBL" id="JWZX01000236">
    <property type="protein sequence ID" value="KOO53420.1"/>
    <property type="molecule type" value="Genomic_DNA"/>
</dbReference>
<feature type="domain" description="SDA1 N-terminal" evidence="9">
    <location>
        <begin position="64"/>
        <end position="327"/>
    </location>
</feature>
<comment type="function">
    <text evidence="6">Required for 60S pre-ribosomal subunits export to the cytoplasm.</text>
</comment>
<dbReference type="Pfam" id="PF08158">
    <property type="entry name" value="SDA1_HEAT"/>
    <property type="match status" value="1"/>
</dbReference>
<feature type="region of interest" description="Disordered" evidence="7">
    <location>
        <begin position="573"/>
        <end position="612"/>
    </location>
</feature>
<evidence type="ECO:0000259" key="8">
    <source>
        <dbReference type="Pfam" id="PF05285"/>
    </source>
</evidence>
<evidence type="ECO:0000259" key="9">
    <source>
        <dbReference type="Pfam" id="PF08158"/>
    </source>
</evidence>
<dbReference type="InterPro" id="IPR027312">
    <property type="entry name" value="Sda1"/>
</dbReference>
<dbReference type="AlphaFoldDB" id="A0A0M0LQT7"/>
<feature type="compositionally biased region" description="Basic and acidic residues" evidence="7">
    <location>
        <begin position="282"/>
        <end position="291"/>
    </location>
</feature>
<evidence type="ECO:0000256" key="1">
    <source>
        <dbReference type="ARBA" id="ARBA00005783"/>
    </source>
</evidence>
<dbReference type="Pfam" id="PF05285">
    <property type="entry name" value="SDA1_dom"/>
    <property type="match status" value="1"/>
</dbReference>
<protein>
    <recommendedName>
        <fullName evidence="6">Protein SDA1</fullName>
    </recommendedName>
</protein>
<feature type="domain" description="SDA1 middle" evidence="8">
    <location>
        <begin position="474"/>
        <end position="576"/>
    </location>
</feature>
<proteinExistence type="inferred from homology"/>
<feature type="region of interest" description="Disordered" evidence="7">
    <location>
        <begin position="271"/>
        <end position="293"/>
    </location>
</feature>
<dbReference type="GO" id="GO:0005730">
    <property type="term" value="C:nucleolus"/>
    <property type="evidence" value="ECO:0007669"/>
    <property type="project" value="UniProtKB-SubCell"/>
</dbReference>
<keyword evidence="3 6" id="KW-0690">Ribosome biogenesis</keyword>
<dbReference type="GO" id="GO:0042273">
    <property type="term" value="P:ribosomal large subunit biogenesis"/>
    <property type="evidence" value="ECO:0007669"/>
    <property type="project" value="UniProtKB-UniRule"/>
</dbReference>
<comment type="similarity">
    <text evidence="1 6">Belongs to the SDA1 family.</text>
</comment>
<dbReference type="OrthoDB" id="2196187at2759"/>
<keyword evidence="5 6" id="KW-0539">Nucleus</keyword>
<dbReference type="GO" id="GO:0000055">
    <property type="term" value="P:ribosomal large subunit export from nucleus"/>
    <property type="evidence" value="ECO:0007669"/>
    <property type="project" value="UniProtKB-UniRule"/>
</dbReference>
<reference evidence="11" key="1">
    <citation type="journal article" date="2015" name="PLoS Genet.">
        <title>Genome Sequence and Transcriptome Analyses of Chrysochromulina tobin: Metabolic Tools for Enhanced Algal Fitness in the Prominent Order Prymnesiales (Haptophyceae).</title>
        <authorList>
            <person name="Hovde B.T."/>
            <person name="Deodato C.R."/>
            <person name="Hunsperger H.M."/>
            <person name="Ryken S.A."/>
            <person name="Yost W."/>
            <person name="Jha R.K."/>
            <person name="Patterson J."/>
            <person name="Monnat R.J. Jr."/>
            <person name="Barlow S.B."/>
            <person name="Starkenburg S.R."/>
            <person name="Cattolico R.A."/>
        </authorList>
    </citation>
    <scope>NUCLEOTIDE SEQUENCE</scope>
    <source>
        <strain evidence="11">CCMP291</strain>
    </source>
</reference>
<evidence type="ECO:0000256" key="5">
    <source>
        <dbReference type="ARBA" id="ARBA00023242"/>
    </source>
</evidence>
<comment type="subcellular location">
    <subcellularLocation>
        <location evidence="6">Nucleus</location>
        <location evidence="6">Nucleolus</location>
    </subcellularLocation>
</comment>
<evidence type="ECO:0000313" key="10">
    <source>
        <dbReference type="EMBL" id="KOO53420.1"/>
    </source>
</evidence>
<feature type="compositionally biased region" description="Basic residues" evidence="7">
    <location>
        <begin position="586"/>
        <end position="595"/>
    </location>
</feature>
<evidence type="ECO:0000256" key="4">
    <source>
        <dbReference type="ARBA" id="ARBA00022927"/>
    </source>
</evidence>
<evidence type="ECO:0000313" key="11">
    <source>
        <dbReference type="Proteomes" id="UP000037460"/>
    </source>
</evidence>
<dbReference type="GO" id="GO:0015031">
    <property type="term" value="P:protein transport"/>
    <property type="evidence" value="ECO:0007669"/>
    <property type="project" value="UniProtKB-KW"/>
</dbReference>
<dbReference type="PANTHER" id="PTHR12730:SF0">
    <property type="entry name" value="PROTEIN SDA1 HOMOLOG"/>
    <property type="match status" value="1"/>
</dbReference>
<evidence type="ECO:0000256" key="6">
    <source>
        <dbReference type="RuleBase" id="RU365057"/>
    </source>
</evidence>
<dbReference type="InterPro" id="IPR012977">
    <property type="entry name" value="SDA1_N"/>
</dbReference>
<dbReference type="Proteomes" id="UP000037460">
    <property type="component" value="Unassembled WGS sequence"/>
</dbReference>
<name>A0A0M0LQT7_9EUKA</name>
<feature type="compositionally biased region" description="Acidic residues" evidence="7">
    <location>
        <begin position="528"/>
        <end position="538"/>
    </location>
</feature>